<keyword evidence="3" id="KW-1185">Reference proteome</keyword>
<reference evidence="3" key="1">
    <citation type="journal article" date="2010" name="Nat. Biotechnol.">
        <title>Draft genome sequence of the oilseed species Ricinus communis.</title>
        <authorList>
            <person name="Chan A.P."/>
            <person name="Crabtree J."/>
            <person name="Zhao Q."/>
            <person name="Lorenzi H."/>
            <person name="Orvis J."/>
            <person name="Puiu D."/>
            <person name="Melake-Berhan A."/>
            <person name="Jones K.M."/>
            <person name="Redman J."/>
            <person name="Chen G."/>
            <person name="Cahoon E.B."/>
            <person name="Gedil M."/>
            <person name="Stanke M."/>
            <person name="Haas B.J."/>
            <person name="Wortman J.R."/>
            <person name="Fraser-Liggett C.M."/>
            <person name="Ravel J."/>
            <person name="Rabinowicz P.D."/>
        </authorList>
    </citation>
    <scope>NUCLEOTIDE SEQUENCE [LARGE SCALE GENOMIC DNA]</scope>
    <source>
        <strain evidence="3">cv. Hale</strain>
    </source>
</reference>
<feature type="region of interest" description="Disordered" evidence="1">
    <location>
        <begin position="28"/>
        <end position="47"/>
    </location>
</feature>
<dbReference type="AlphaFoldDB" id="B9TB12"/>
<feature type="non-terminal residue" evidence="2">
    <location>
        <position position="1"/>
    </location>
</feature>
<evidence type="ECO:0000313" key="2">
    <source>
        <dbReference type="EMBL" id="EEF26952.1"/>
    </source>
</evidence>
<feature type="non-terminal residue" evidence="2">
    <location>
        <position position="137"/>
    </location>
</feature>
<protein>
    <submittedName>
        <fullName evidence="2">Uncharacterized protein</fullName>
    </submittedName>
</protein>
<dbReference type="InParanoid" id="B9TB12"/>
<sequence>TPTAPAAVAEVLPEIDTLPPTLLRLLTNIPPGPEPELNPESAIEPPPLLIAPSKETPQSPAAVDDVAPVIDTLPPAVAMDEEIYMPLPLDPPPVTPLTLLITTLPPWVLIGANTLILPDALLAADSMTFSAPAPTEM</sequence>
<gene>
    <name evidence="2" type="ORF">RCOM_0280140</name>
</gene>
<evidence type="ECO:0000256" key="1">
    <source>
        <dbReference type="SAM" id="MobiDB-lite"/>
    </source>
</evidence>
<dbReference type="Proteomes" id="UP000008311">
    <property type="component" value="Unassembled WGS sequence"/>
</dbReference>
<name>B9TB12_RICCO</name>
<organism evidence="2 3">
    <name type="scientific">Ricinus communis</name>
    <name type="common">Castor bean</name>
    <dbReference type="NCBI Taxonomy" id="3988"/>
    <lineage>
        <taxon>Eukaryota</taxon>
        <taxon>Viridiplantae</taxon>
        <taxon>Streptophyta</taxon>
        <taxon>Embryophyta</taxon>
        <taxon>Tracheophyta</taxon>
        <taxon>Spermatophyta</taxon>
        <taxon>Magnoliopsida</taxon>
        <taxon>eudicotyledons</taxon>
        <taxon>Gunneridae</taxon>
        <taxon>Pentapetalae</taxon>
        <taxon>rosids</taxon>
        <taxon>fabids</taxon>
        <taxon>Malpighiales</taxon>
        <taxon>Euphorbiaceae</taxon>
        <taxon>Acalyphoideae</taxon>
        <taxon>Acalypheae</taxon>
        <taxon>Ricinus</taxon>
    </lineage>
</organism>
<proteinExistence type="predicted"/>
<accession>B9TB12</accession>
<evidence type="ECO:0000313" key="3">
    <source>
        <dbReference type="Proteomes" id="UP000008311"/>
    </source>
</evidence>
<dbReference type="EMBL" id="EQ976101">
    <property type="protein sequence ID" value="EEF26952.1"/>
    <property type="molecule type" value="Genomic_DNA"/>
</dbReference>